<protein>
    <submittedName>
        <fullName evidence="3">Uncharacterized protein</fullName>
    </submittedName>
</protein>
<evidence type="ECO:0000313" key="3">
    <source>
        <dbReference type="EMBL" id="KAK7072017.1"/>
    </source>
</evidence>
<proteinExistence type="predicted"/>
<reference evidence="3 4" key="1">
    <citation type="submission" date="2023-11" db="EMBL/GenBank/DDBJ databases">
        <title>Halocaridina rubra genome assembly.</title>
        <authorList>
            <person name="Smith C."/>
        </authorList>
    </citation>
    <scope>NUCLEOTIDE SEQUENCE [LARGE SCALE GENOMIC DNA]</scope>
    <source>
        <strain evidence="3">EP-1</strain>
        <tissue evidence="3">Whole</tissue>
    </source>
</reference>
<organism evidence="3 4">
    <name type="scientific">Halocaridina rubra</name>
    <name type="common">Hawaiian red shrimp</name>
    <dbReference type="NCBI Taxonomy" id="373956"/>
    <lineage>
        <taxon>Eukaryota</taxon>
        <taxon>Metazoa</taxon>
        <taxon>Ecdysozoa</taxon>
        <taxon>Arthropoda</taxon>
        <taxon>Crustacea</taxon>
        <taxon>Multicrustacea</taxon>
        <taxon>Malacostraca</taxon>
        <taxon>Eumalacostraca</taxon>
        <taxon>Eucarida</taxon>
        <taxon>Decapoda</taxon>
        <taxon>Pleocyemata</taxon>
        <taxon>Caridea</taxon>
        <taxon>Atyoidea</taxon>
        <taxon>Atyidae</taxon>
        <taxon>Halocaridina</taxon>
    </lineage>
</organism>
<sequence>MNSSTWITQGPGSKLILSYVVITIGFLSVITLANGTTAEENGRDKSVTYTPSFNDCNEECEVAFPDGTCSLDVKCLIRNMFSPSVKSEKYLPSDFQDQPKSTHTHCQGKCLFEDKRYVCRLDLICLMNRGVEGTLRFLKDLDIDAETAILLSLTAGSETMAQYTEDSLQHCNIYSKSSLNCEGFSQKSTNGVKNIGEQFKDLEEEDTDDEESEFSFFPAGVADPPLRPCPKP</sequence>
<gene>
    <name evidence="3" type="ORF">SK128_009003</name>
</gene>
<dbReference type="EMBL" id="JAXCGZ010013744">
    <property type="protein sequence ID" value="KAK7072017.1"/>
    <property type="molecule type" value="Genomic_DNA"/>
</dbReference>
<keyword evidence="4" id="KW-1185">Reference proteome</keyword>
<evidence type="ECO:0000256" key="1">
    <source>
        <dbReference type="SAM" id="MobiDB-lite"/>
    </source>
</evidence>
<name>A0AAN8WVZ2_HALRR</name>
<keyword evidence="2" id="KW-0472">Membrane</keyword>
<feature type="transmembrane region" description="Helical" evidence="2">
    <location>
        <begin position="16"/>
        <end position="35"/>
    </location>
</feature>
<keyword evidence="2" id="KW-0812">Transmembrane</keyword>
<accession>A0AAN8WVZ2</accession>
<feature type="non-terminal residue" evidence="3">
    <location>
        <position position="232"/>
    </location>
</feature>
<comment type="caution">
    <text evidence="3">The sequence shown here is derived from an EMBL/GenBank/DDBJ whole genome shotgun (WGS) entry which is preliminary data.</text>
</comment>
<evidence type="ECO:0000256" key="2">
    <source>
        <dbReference type="SAM" id="Phobius"/>
    </source>
</evidence>
<dbReference type="Proteomes" id="UP001381693">
    <property type="component" value="Unassembled WGS sequence"/>
</dbReference>
<evidence type="ECO:0000313" key="4">
    <source>
        <dbReference type="Proteomes" id="UP001381693"/>
    </source>
</evidence>
<dbReference type="AlphaFoldDB" id="A0AAN8WVZ2"/>
<feature type="region of interest" description="Disordered" evidence="1">
    <location>
        <begin position="199"/>
        <end position="232"/>
    </location>
</feature>
<keyword evidence="2" id="KW-1133">Transmembrane helix</keyword>
<feature type="compositionally biased region" description="Acidic residues" evidence="1">
    <location>
        <begin position="202"/>
        <end position="213"/>
    </location>
</feature>